<keyword evidence="2" id="KW-1185">Reference proteome</keyword>
<organism evidence="1 2">
    <name type="scientific">Algoriphagus aquatilis</name>
    <dbReference type="NCBI Taxonomy" id="490186"/>
    <lineage>
        <taxon>Bacteria</taxon>
        <taxon>Pseudomonadati</taxon>
        <taxon>Bacteroidota</taxon>
        <taxon>Cytophagia</taxon>
        <taxon>Cytophagales</taxon>
        <taxon>Cyclobacteriaceae</taxon>
        <taxon>Algoriphagus</taxon>
    </lineage>
</organism>
<gene>
    <name evidence="1" type="ORF">ACFPIK_08935</name>
</gene>
<evidence type="ECO:0000313" key="2">
    <source>
        <dbReference type="Proteomes" id="UP001596163"/>
    </source>
</evidence>
<sequence>MIREFIKSHFLKKLESGKGLVIYDPCLFYKEIVLDLQSSEVKVFDASENVVLAREEALDYWVHEMPKKENAKLVVYVPFELKKDQDELTFDPFILFSAGGRLFPDEAADEYKQLCLAALPEKEFKIEEFFKEDSHPSFDAIDALVDGNNYPKLKSGLKASSNVEILIAILVPSADQVAFLESDKTWVKEFKTFTKSVLGVGLQKQKYEGISQELWNLVLYSEFVHDLPIGIPSPLKDVSLATIQSKQLIHEVCNQLRKRKDLEELYVVQAKRVSEELSLPKLFASETNLGHINTFAFEDSAYFKVFRDFLLKGNLDDAEIILNQSLSSIWSTYDDDRRLSWMIGRKALHIKKLSQKLRAKLKGNKNLQPLVEWYAQEVCELDTLHRELDKNVAEIISVSELLKTVHNYAVSAYLEFTEDVQDLFLRLIEEEGLSSLSIQRNIDLFDRKVEPLVKSGKKTVYFLVDGMRYELAKQLKAGLEKSSFQTELQPSLAFIPTVTKFAMAALMPKAFSNLSLKVKEDKLEPYLAGLESSTRDSRVKYVAGIYGDKASWAWEKDIIAGKYMQSDLLFVTTTEIDQAGESSPDNAQFLIEQALTKILKVSSMLKEKGYEEFVLGSDHGFVLLHEYKPGNKAEKPVGEWYLQKPRCLAGKGSGNSDHLELKASDLGVKSEVDQFLFLKNFATYEKGKQFFHEGISLQEVITPCMTFRPEKLIRKEVIQVNLTYKGKTSGEITTMRPILEVASFSESLFGGNLDVQIEVISGNKQVGFLTPSEHVNSTTGYLEIEQGKTLKFSIAMEEDFDGDFTVIAKSPSTGLILSELSLTTNYL</sequence>
<dbReference type="RefSeq" id="WP_377914361.1">
    <property type="nucleotide sequence ID" value="NZ_JBHSKS010000005.1"/>
</dbReference>
<protein>
    <submittedName>
        <fullName evidence="1">PglZ domain-containing protein</fullName>
    </submittedName>
</protein>
<dbReference type="Proteomes" id="UP001596163">
    <property type="component" value="Unassembled WGS sequence"/>
</dbReference>
<name>A0ABW0BWQ2_9BACT</name>
<dbReference type="EMBL" id="JBHSKS010000005">
    <property type="protein sequence ID" value="MFC5191891.1"/>
    <property type="molecule type" value="Genomic_DNA"/>
</dbReference>
<reference evidence="2" key="1">
    <citation type="journal article" date="2019" name="Int. J. Syst. Evol. Microbiol.">
        <title>The Global Catalogue of Microorganisms (GCM) 10K type strain sequencing project: providing services to taxonomists for standard genome sequencing and annotation.</title>
        <authorList>
            <consortium name="The Broad Institute Genomics Platform"/>
            <consortium name="The Broad Institute Genome Sequencing Center for Infectious Disease"/>
            <person name="Wu L."/>
            <person name="Ma J."/>
        </authorList>
    </citation>
    <scope>NUCLEOTIDE SEQUENCE [LARGE SCALE GENOMIC DNA]</scope>
    <source>
        <strain evidence="2">CGMCC 1.7030</strain>
    </source>
</reference>
<evidence type="ECO:0000313" key="1">
    <source>
        <dbReference type="EMBL" id="MFC5191891.1"/>
    </source>
</evidence>
<comment type="caution">
    <text evidence="1">The sequence shown here is derived from an EMBL/GenBank/DDBJ whole genome shotgun (WGS) entry which is preliminary data.</text>
</comment>
<dbReference type="Pfam" id="PF08665">
    <property type="entry name" value="PglZ"/>
    <property type="match status" value="1"/>
</dbReference>
<proteinExistence type="predicted"/>
<accession>A0ABW0BWQ2</accession>